<dbReference type="InterPro" id="IPR043128">
    <property type="entry name" value="Rev_trsase/Diguanyl_cyclase"/>
</dbReference>
<dbReference type="GO" id="GO:0052621">
    <property type="term" value="F:diguanylate cyclase activity"/>
    <property type="evidence" value="ECO:0007669"/>
    <property type="project" value="UniProtKB-EC"/>
</dbReference>
<evidence type="ECO:0000256" key="2">
    <source>
        <dbReference type="ARBA" id="ARBA00034247"/>
    </source>
</evidence>
<dbReference type="GO" id="GO:0016020">
    <property type="term" value="C:membrane"/>
    <property type="evidence" value="ECO:0007669"/>
    <property type="project" value="InterPro"/>
</dbReference>
<dbReference type="SUPFAM" id="SSF158472">
    <property type="entry name" value="HAMP domain-like"/>
    <property type="match status" value="1"/>
</dbReference>
<accession>A0A8B4S4A2</accession>
<dbReference type="AlphaFoldDB" id="A0A8B4S4A2"/>
<dbReference type="PANTHER" id="PTHR45138:SF9">
    <property type="entry name" value="DIGUANYLATE CYCLASE DGCM-RELATED"/>
    <property type="match status" value="1"/>
</dbReference>
<keyword evidence="6" id="KW-0808">Transferase</keyword>
<reference evidence="6 7" key="1">
    <citation type="submission" date="2018-06" db="EMBL/GenBank/DDBJ databases">
        <authorList>
            <consortium name="Pathogen Informatics"/>
            <person name="Doyle S."/>
        </authorList>
    </citation>
    <scope>NUCLEOTIDE SEQUENCE [LARGE SCALE GENOMIC DNA]</scope>
    <source>
        <strain evidence="6 7">NCTC10698</strain>
    </source>
</reference>
<dbReference type="InterPro" id="IPR029787">
    <property type="entry name" value="Nucleotide_cyclase"/>
</dbReference>
<sequence length="581" mass="64949">MSGNMRLSRLFFCTTLLLLGLVSLMMVRTMWTDWQDVRRAEFGLQAMELAYAAMKVAEHASAERGPAIPVLNDPPSDALRKRLAQFQQATDAAFEVALTRLRRREEAELSTALPVLERARTQMQTARQELERVAALPQAERAAIDKRSTRQVIDQMFEVVDTVLEAVTLLSASAERIHPSLSLPLVGARYAAELREHAGRLGSQFTAPMASGSPLGPQERDGIPRLLGRIEQLKALLDVKARTSLSDPRIDAALQAQQERYFGQSLPFIAEITARGLAGKPYGMDSAQFVSRHVPGMRSIVDLRDTLHEVGREQIQEEVAGAWRRLRVNALIGCCILVLEVSVFITLRRRVLSPLLIITRHMMELMRGRLNRQLPAVQRSDEIGELQAAVHALQASLQRTQELEAERETLITELRQLSHRDHLTGLMNRRAFDDQAPAQLAQAERHRWPLALILFDLDHFKRINDQYGHETGDQLLQHAAQLAQTQLRRGDLLARYGGEEFIALLPDCDDQAALALTERLRQAMQQPLQRPDGSMLNLSASFGLAVQPAGLKSSLPELFSRADAALYTAKAKGRNQVQLAL</sequence>
<protein>
    <recommendedName>
        <fullName evidence="1">diguanylate cyclase</fullName>
        <ecNumber evidence="1">2.7.7.65</ecNumber>
    </recommendedName>
</protein>
<dbReference type="SMART" id="SM00304">
    <property type="entry name" value="HAMP"/>
    <property type="match status" value="1"/>
</dbReference>
<dbReference type="InterPro" id="IPR003660">
    <property type="entry name" value="HAMP_dom"/>
</dbReference>
<comment type="catalytic activity">
    <reaction evidence="2">
        <text>2 GTP = 3',3'-c-di-GMP + 2 diphosphate</text>
        <dbReference type="Rhea" id="RHEA:24898"/>
        <dbReference type="ChEBI" id="CHEBI:33019"/>
        <dbReference type="ChEBI" id="CHEBI:37565"/>
        <dbReference type="ChEBI" id="CHEBI:58805"/>
        <dbReference type="EC" id="2.7.7.65"/>
    </reaction>
</comment>
<evidence type="ECO:0000256" key="1">
    <source>
        <dbReference type="ARBA" id="ARBA00012528"/>
    </source>
</evidence>
<keyword evidence="6" id="KW-0548">Nucleotidyltransferase</keyword>
<organism evidence="6 7">
    <name type="scientific">Comamonas testosteroni</name>
    <name type="common">Pseudomonas testosteroni</name>
    <dbReference type="NCBI Taxonomy" id="285"/>
    <lineage>
        <taxon>Bacteria</taxon>
        <taxon>Pseudomonadati</taxon>
        <taxon>Pseudomonadota</taxon>
        <taxon>Betaproteobacteria</taxon>
        <taxon>Burkholderiales</taxon>
        <taxon>Comamonadaceae</taxon>
        <taxon>Comamonas</taxon>
    </lineage>
</organism>
<comment type="caution">
    <text evidence="6">The sequence shown here is derived from an EMBL/GenBank/DDBJ whole genome shotgun (WGS) entry which is preliminary data.</text>
</comment>
<proteinExistence type="predicted"/>
<dbReference type="Pfam" id="PF00672">
    <property type="entry name" value="HAMP"/>
    <property type="match status" value="1"/>
</dbReference>
<dbReference type="Proteomes" id="UP000255070">
    <property type="component" value="Unassembled WGS sequence"/>
</dbReference>
<evidence type="ECO:0000259" key="5">
    <source>
        <dbReference type="PROSITE" id="PS50887"/>
    </source>
</evidence>
<keyword evidence="7" id="KW-1185">Reference proteome</keyword>
<evidence type="ECO:0000313" key="6">
    <source>
        <dbReference type="EMBL" id="SUY77140.1"/>
    </source>
</evidence>
<dbReference type="EC" id="2.7.7.65" evidence="1"/>
<dbReference type="SMART" id="SM00267">
    <property type="entry name" value="GGDEF"/>
    <property type="match status" value="1"/>
</dbReference>
<feature type="domain" description="HAMP" evidence="4">
    <location>
        <begin position="349"/>
        <end position="402"/>
    </location>
</feature>
<dbReference type="GO" id="GO:0007165">
    <property type="term" value="P:signal transduction"/>
    <property type="evidence" value="ECO:0007669"/>
    <property type="project" value="InterPro"/>
</dbReference>
<dbReference type="Gene3D" id="6.10.340.10">
    <property type="match status" value="1"/>
</dbReference>
<dbReference type="FunFam" id="3.30.70.270:FF:000001">
    <property type="entry name" value="Diguanylate cyclase domain protein"/>
    <property type="match status" value="1"/>
</dbReference>
<dbReference type="CDD" id="cd01949">
    <property type="entry name" value="GGDEF"/>
    <property type="match status" value="1"/>
</dbReference>
<dbReference type="EMBL" id="UFXL01000001">
    <property type="protein sequence ID" value="SUY77140.1"/>
    <property type="molecule type" value="Genomic_DNA"/>
</dbReference>
<dbReference type="Gene3D" id="3.30.70.270">
    <property type="match status" value="1"/>
</dbReference>
<dbReference type="InterPro" id="IPR000160">
    <property type="entry name" value="GGDEF_dom"/>
</dbReference>
<dbReference type="PROSITE" id="PS50887">
    <property type="entry name" value="GGDEF"/>
    <property type="match status" value="1"/>
</dbReference>
<evidence type="ECO:0000313" key="7">
    <source>
        <dbReference type="Proteomes" id="UP000255070"/>
    </source>
</evidence>
<dbReference type="PROSITE" id="PS50885">
    <property type="entry name" value="HAMP"/>
    <property type="match status" value="1"/>
</dbReference>
<dbReference type="SUPFAM" id="SSF55073">
    <property type="entry name" value="Nucleotide cyclase"/>
    <property type="match status" value="1"/>
</dbReference>
<keyword evidence="3" id="KW-0175">Coiled coil</keyword>
<evidence type="ECO:0000259" key="4">
    <source>
        <dbReference type="PROSITE" id="PS50885"/>
    </source>
</evidence>
<gene>
    <name evidence="6" type="primary">ycdT_1</name>
    <name evidence="6" type="ORF">NCTC10698_02030</name>
</gene>
<dbReference type="RefSeq" id="WP_003077464.1">
    <property type="nucleotide sequence ID" value="NZ_BBJZ01000010.1"/>
</dbReference>
<dbReference type="PANTHER" id="PTHR45138">
    <property type="entry name" value="REGULATORY COMPONENTS OF SENSORY TRANSDUCTION SYSTEM"/>
    <property type="match status" value="1"/>
</dbReference>
<dbReference type="InterPro" id="IPR050469">
    <property type="entry name" value="Diguanylate_Cyclase"/>
</dbReference>
<evidence type="ECO:0000256" key="3">
    <source>
        <dbReference type="SAM" id="Coils"/>
    </source>
</evidence>
<feature type="domain" description="GGDEF" evidence="5">
    <location>
        <begin position="448"/>
        <end position="581"/>
    </location>
</feature>
<dbReference type="CDD" id="cd06225">
    <property type="entry name" value="HAMP"/>
    <property type="match status" value="1"/>
</dbReference>
<dbReference type="Pfam" id="PF00990">
    <property type="entry name" value="GGDEF"/>
    <property type="match status" value="1"/>
</dbReference>
<name>A0A8B4S4A2_COMTE</name>
<dbReference type="GeneID" id="63999847"/>
<dbReference type="NCBIfam" id="TIGR00254">
    <property type="entry name" value="GGDEF"/>
    <property type="match status" value="1"/>
</dbReference>
<feature type="coiled-coil region" evidence="3">
    <location>
        <begin position="383"/>
        <end position="420"/>
    </location>
</feature>